<comment type="function">
    <text evidence="3">Component of the type III secretion system (T3SS), also called injectisome, which is used to inject bacterial effector proteins into eukaryotic host cells. Forms a ring-shaped multimeric structure with an apparent central pore in the outer membrane.</text>
</comment>
<reference evidence="9" key="1">
    <citation type="journal article" date="2019" name="Int. J. Syst. Evol. Microbiol.">
        <title>The Global Catalogue of Microorganisms (GCM) 10K type strain sequencing project: providing services to taxonomists for standard genome sequencing and annotation.</title>
        <authorList>
            <consortium name="The Broad Institute Genomics Platform"/>
            <consortium name="The Broad Institute Genome Sequencing Center for Infectious Disease"/>
            <person name="Wu L."/>
            <person name="Ma J."/>
        </authorList>
    </citation>
    <scope>NUCLEOTIDE SEQUENCE [LARGE SCALE GENOMIC DNA]</scope>
    <source>
        <strain evidence="9">CGMCC 1.15439</strain>
    </source>
</reference>
<feature type="region of interest" description="Disordered" evidence="5">
    <location>
        <begin position="575"/>
        <end position="596"/>
    </location>
</feature>
<dbReference type="Pfam" id="PF00263">
    <property type="entry name" value="Secretin"/>
    <property type="match status" value="1"/>
</dbReference>
<gene>
    <name evidence="3" type="primary">sctC</name>
    <name evidence="8" type="ORF">GCM10010981_09810</name>
</gene>
<dbReference type="InterPro" id="IPR005644">
    <property type="entry name" value="NolW-like"/>
</dbReference>
<evidence type="ECO:0000313" key="9">
    <source>
        <dbReference type="Proteomes" id="UP000620046"/>
    </source>
</evidence>
<evidence type="ECO:0000313" key="8">
    <source>
        <dbReference type="EMBL" id="GGA23534.1"/>
    </source>
</evidence>
<feature type="region of interest" description="Disordered" evidence="5">
    <location>
        <begin position="610"/>
        <end position="682"/>
    </location>
</feature>
<proteinExistence type="inferred from homology"/>
<dbReference type="InterPro" id="IPR038591">
    <property type="entry name" value="NolW-like_sf"/>
</dbReference>
<dbReference type="Pfam" id="PF03958">
    <property type="entry name" value="Secretin_N"/>
    <property type="match status" value="1"/>
</dbReference>
<evidence type="ECO:0000256" key="4">
    <source>
        <dbReference type="RuleBase" id="RU004004"/>
    </source>
</evidence>
<feature type="signal peptide" evidence="3">
    <location>
        <begin position="1"/>
        <end position="28"/>
    </location>
</feature>
<comment type="similarity">
    <text evidence="3">Belongs to the bacterial secretin family. T3SS SctC subfamily.</text>
</comment>
<keyword evidence="3" id="KW-0811">Translocation</keyword>
<evidence type="ECO:0000256" key="5">
    <source>
        <dbReference type="SAM" id="MobiDB-lite"/>
    </source>
</evidence>
<dbReference type="HAMAP" id="MF_02219">
    <property type="entry name" value="Type_III_secretin"/>
    <property type="match status" value="1"/>
</dbReference>
<keyword evidence="3" id="KW-0998">Cell outer membrane</keyword>
<keyword evidence="2 3" id="KW-0732">Signal</keyword>
<evidence type="ECO:0000256" key="2">
    <source>
        <dbReference type="ARBA" id="ARBA00022729"/>
    </source>
</evidence>
<evidence type="ECO:0000259" key="7">
    <source>
        <dbReference type="Pfam" id="PF03958"/>
    </source>
</evidence>
<feature type="compositionally biased region" description="Polar residues" evidence="5">
    <location>
        <begin position="580"/>
        <end position="596"/>
    </location>
</feature>
<dbReference type="RefSeq" id="WP_188793116.1">
    <property type="nucleotide sequence ID" value="NZ_BMJA01000001.1"/>
</dbReference>
<dbReference type="PRINTS" id="PR01337">
    <property type="entry name" value="TYPE3OMGPROT"/>
</dbReference>
<comment type="caution">
    <text evidence="8">The sequence shown here is derived from an EMBL/GenBank/DDBJ whole genome shotgun (WGS) entry which is preliminary data.</text>
</comment>
<dbReference type="NCBIfam" id="TIGR02516">
    <property type="entry name" value="type_III_yscC"/>
    <property type="match status" value="1"/>
</dbReference>
<comment type="subunit">
    <text evidence="3">The core secretion machinery of the T3SS is composed of approximately 20 different proteins, including cytoplasmic components, a base, an export apparatus and a needle. This subunit is part of the base, which anchors the injectisome in the bacterial cell envelope. Forms a stable homooligomeric complex.</text>
</comment>
<keyword evidence="9" id="KW-1185">Reference proteome</keyword>
<evidence type="ECO:0000256" key="1">
    <source>
        <dbReference type="ARBA" id="ARBA00004442"/>
    </source>
</evidence>
<organism evidence="8 9">
    <name type="scientific">Dyella nitratireducens</name>
    <dbReference type="NCBI Taxonomy" id="1849580"/>
    <lineage>
        <taxon>Bacteria</taxon>
        <taxon>Pseudomonadati</taxon>
        <taxon>Pseudomonadota</taxon>
        <taxon>Gammaproteobacteria</taxon>
        <taxon>Lysobacterales</taxon>
        <taxon>Rhodanobacteraceae</taxon>
        <taxon>Dyella</taxon>
    </lineage>
</organism>
<evidence type="ECO:0000256" key="3">
    <source>
        <dbReference type="HAMAP-Rule" id="MF_02219"/>
    </source>
</evidence>
<dbReference type="Proteomes" id="UP000620046">
    <property type="component" value="Unassembled WGS sequence"/>
</dbReference>
<comment type="subcellular location">
    <subcellularLocation>
        <location evidence="1 3 4">Cell outer membrane</location>
    </subcellularLocation>
</comment>
<dbReference type="PANTHER" id="PTHR30332">
    <property type="entry name" value="PROBABLE GENERAL SECRETION PATHWAY PROTEIN D"/>
    <property type="match status" value="1"/>
</dbReference>
<keyword evidence="3" id="KW-0653">Protein transport</keyword>
<dbReference type="InterPro" id="IPR050810">
    <property type="entry name" value="Bact_Secretion_Sys_Channel"/>
</dbReference>
<dbReference type="Gene3D" id="3.55.50.30">
    <property type="match status" value="1"/>
</dbReference>
<dbReference type="PANTHER" id="PTHR30332:SF5">
    <property type="entry name" value="SPI-1 TYPE 3 SECRETION SYSTEM SECRETIN"/>
    <property type="match status" value="1"/>
</dbReference>
<dbReference type="InterPro" id="IPR003522">
    <property type="entry name" value="T3SS_OM_pore_YscC"/>
</dbReference>
<keyword evidence="3" id="KW-0472">Membrane</keyword>
<feature type="domain" description="Type II/III secretion system secretin-like" evidence="6">
    <location>
        <begin position="400"/>
        <end position="557"/>
    </location>
</feature>
<evidence type="ECO:0000259" key="6">
    <source>
        <dbReference type="Pfam" id="PF00263"/>
    </source>
</evidence>
<dbReference type="EMBL" id="BMJA01000001">
    <property type="protein sequence ID" value="GGA23534.1"/>
    <property type="molecule type" value="Genomic_DNA"/>
</dbReference>
<feature type="domain" description="NolW-like" evidence="7">
    <location>
        <begin position="203"/>
        <end position="341"/>
    </location>
</feature>
<protein>
    <recommendedName>
        <fullName evidence="3">Type 3 secretion system secretin</fullName>
        <shortName evidence="3">T3SS secretin</shortName>
    </recommendedName>
</protein>
<feature type="chain" id="PRO_5044905599" description="Type 3 secretion system secretin" evidence="3">
    <location>
        <begin position="29"/>
        <end position="682"/>
    </location>
</feature>
<accession>A0ABQ1FNJ4</accession>
<name>A0ABQ1FNJ4_9GAMM</name>
<dbReference type="Gene3D" id="3.30.1370.120">
    <property type="match status" value="2"/>
</dbReference>
<sequence precursor="true">MSGTKHRLRWVARCIVGMALVTPACLSAAQVPWRDGMVAYTAKGKPLGQVLKDILATQPFPVVVQPDVRGNVYGEFNKSARSIFSELEAAYGLTWYYDGSTMYVGSSSDNRSEVIAIAPMSGAQAMRALGDLELIEPRFPVKFSGGSVLVSGPSRYVDLVAKALDSERERVALGLSQRNMSMIGALARPPASGGSSNSVMEIRVFPLHYAQAQDSERRVRGDRTDLYTVPGVATLLRNLLQGAYATPKKDPASVLDTAAIVQALAPLGDSSSPDGDAGLRIQALLALLARQQPQGNPAEGSIDRSVHIQADVRTNSVVIFDTPAMMPIYAQLIEQLDRPQRLVQLDVAIIDLDSGDARDLGVDLSLRGDNGEIVTGGNGLTYQALVGNSLRELRARVALLQTKGKARILSRPKVMTLDNEEAFMGSEQSLYVRTTGDRYANLVPVSTGLSFRATPLVMPVEGRPPKVKLTLEIVDGNFLNTSVDNVPGSSRKYLATQAVVEDGQSLLVGGFQFENNNDDMSGVPGLSNVPGVGALFRRTRKSHVQMERLYLITPRVVNENLNDTPVLATFVPPAKAPATQGVNKPPTNNARAETGSYQSAGFMNVWFTPTRSIDTQPPEVLPVKPLPPIPHRDDTDAKTESAAGTAQKNQTATPKTKDAPKKKPAPKSNSDIKTIMDKTGGR</sequence>
<dbReference type="InterPro" id="IPR004846">
    <property type="entry name" value="T2SS/T3SS_dom"/>
</dbReference>
<feature type="compositionally biased region" description="Basic and acidic residues" evidence="5">
    <location>
        <begin position="630"/>
        <end position="639"/>
    </location>
</feature>
<keyword evidence="3 4" id="KW-0813">Transport</keyword>